<dbReference type="RefSeq" id="WP_223403903.1">
    <property type="nucleotide sequence ID" value="NZ_JAGSHT010000005.1"/>
</dbReference>
<comment type="caution">
    <text evidence="2">The sequence shown here is derived from an EMBL/GenBank/DDBJ whole genome shotgun (WGS) entry which is preliminary data.</text>
</comment>
<name>A0ABS7S5V0_9MICO</name>
<dbReference type="Pfam" id="PF13649">
    <property type="entry name" value="Methyltransf_25"/>
    <property type="match status" value="1"/>
</dbReference>
<dbReference type="SUPFAM" id="SSF53335">
    <property type="entry name" value="S-adenosyl-L-methionine-dependent methyltransferases"/>
    <property type="match status" value="1"/>
</dbReference>
<evidence type="ECO:0000313" key="3">
    <source>
        <dbReference type="Proteomes" id="UP000826651"/>
    </source>
</evidence>
<dbReference type="GO" id="GO:0032259">
    <property type="term" value="P:methylation"/>
    <property type="evidence" value="ECO:0007669"/>
    <property type="project" value="UniProtKB-KW"/>
</dbReference>
<keyword evidence="2" id="KW-0489">Methyltransferase</keyword>
<evidence type="ECO:0000259" key="1">
    <source>
        <dbReference type="Pfam" id="PF13649"/>
    </source>
</evidence>
<dbReference type="EMBL" id="JAGSHT010000005">
    <property type="protein sequence ID" value="MBZ2195719.1"/>
    <property type="molecule type" value="Genomic_DNA"/>
</dbReference>
<dbReference type="Proteomes" id="UP000826651">
    <property type="component" value="Unassembled WGS sequence"/>
</dbReference>
<gene>
    <name evidence="2" type="ORF">KCQ71_06120</name>
</gene>
<feature type="domain" description="Methyltransferase" evidence="1">
    <location>
        <begin position="44"/>
        <end position="136"/>
    </location>
</feature>
<dbReference type="Gene3D" id="3.40.50.150">
    <property type="entry name" value="Vaccinia Virus protein VP39"/>
    <property type="match status" value="1"/>
</dbReference>
<reference evidence="2 3" key="1">
    <citation type="submission" date="2021-04" db="EMBL/GenBank/DDBJ databases">
        <title>Ruania sp. nov., isolated from sandy soil of mangrove forest.</title>
        <authorList>
            <person name="Ge X."/>
            <person name="Huang R."/>
            <person name="Liu W."/>
        </authorList>
    </citation>
    <scope>NUCLEOTIDE SEQUENCE [LARGE SCALE GENOMIC DNA]</scope>
    <source>
        <strain evidence="2 3">N2-46</strain>
    </source>
</reference>
<keyword evidence="3" id="KW-1185">Reference proteome</keyword>
<evidence type="ECO:0000313" key="2">
    <source>
        <dbReference type="EMBL" id="MBZ2195719.1"/>
    </source>
</evidence>
<dbReference type="InterPro" id="IPR041698">
    <property type="entry name" value="Methyltransf_25"/>
</dbReference>
<dbReference type="InterPro" id="IPR029063">
    <property type="entry name" value="SAM-dependent_MTases_sf"/>
</dbReference>
<organism evidence="2 3">
    <name type="scientific">Occultella gossypii</name>
    <dbReference type="NCBI Taxonomy" id="2800820"/>
    <lineage>
        <taxon>Bacteria</taxon>
        <taxon>Bacillati</taxon>
        <taxon>Actinomycetota</taxon>
        <taxon>Actinomycetes</taxon>
        <taxon>Micrococcales</taxon>
        <taxon>Ruaniaceae</taxon>
        <taxon>Occultella</taxon>
    </lineage>
</organism>
<dbReference type="GO" id="GO:0008168">
    <property type="term" value="F:methyltransferase activity"/>
    <property type="evidence" value="ECO:0007669"/>
    <property type="project" value="UniProtKB-KW"/>
</dbReference>
<protein>
    <submittedName>
        <fullName evidence="2">Class I SAM-dependent methyltransferase</fullName>
    </submittedName>
</protein>
<accession>A0ABS7S5V0</accession>
<sequence>MGYVAWPRELAEIYDAVYAGEADPTVVDPIADALVDLAADGRALEFAVGTGRVALPRSARGIPVEGIELSEDIAGRLRAKPGAEAVRVSIGDMTTTRVAGSFTLVYLVANAIMNVTTQEDQVAVFANAAAHLGPDGCFVVEVVVPQPAAVPPGAPGRVFTLDRDHVGIETYDDLVGQVAWSHHWMEMAGRLVKHAAPYRYVWPSELVLMARLAGLRLRDRWAGWDRAPFTSTSASQVAVFEKVG</sequence>
<proteinExistence type="predicted"/>
<keyword evidence="2" id="KW-0808">Transferase</keyword>